<feature type="domain" description="HNH nuclease" evidence="2">
    <location>
        <begin position="249"/>
        <end position="319"/>
    </location>
</feature>
<proteinExistence type="predicted"/>
<evidence type="ECO:0000256" key="1">
    <source>
        <dbReference type="SAM" id="MobiDB-lite"/>
    </source>
</evidence>
<evidence type="ECO:0000313" key="4">
    <source>
        <dbReference type="Proteomes" id="UP001521116"/>
    </source>
</evidence>
<accession>A0ABR3S9Y8</accession>
<feature type="compositionally biased region" description="Basic and acidic residues" evidence="1">
    <location>
        <begin position="475"/>
        <end position="486"/>
    </location>
</feature>
<organism evidence="3 4">
    <name type="scientific">Neofusicoccum ribis</name>
    <dbReference type="NCBI Taxonomy" id="45134"/>
    <lineage>
        <taxon>Eukaryota</taxon>
        <taxon>Fungi</taxon>
        <taxon>Dikarya</taxon>
        <taxon>Ascomycota</taxon>
        <taxon>Pezizomycotina</taxon>
        <taxon>Dothideomycetes</taxon>
        <taxon>Dothideomycetes incertae sedis</taxon>
        <taxon>Botryosphaeriales</taxon>
        <taxon>Botryosphaeriaceae</taxon>
        <taxon>Neofusicoccum</taxon>
    </lineage>
</organism>
<dbReference type="Pfam" id="PF13391">
    <property type="entry name" value="HNH_2"/>
    <property type="match status" value="1"/>
</dbReference>
<feature type="compositionally biased region" description="Polar residues" evidence="1">
    <location>
        <begin position="65"/>
        <end position="83"/>
    </location>
</feature>
<dbReference type="EMBL" id="JAJVDC020000363">
    <property type="protein sequence ID" value="KAL1614714.1"/>
    <property type="molecule type" value="Genomic_DNA"/>
</dbReference>
<feature type="region of interest" description="Disordered" evidence="1">
    <location>
        <begin position="65"/>
        <end position="87"/>
    </location>
</feature>
<reference evidence="3 4" key="1">
    <citation type="submission" date="2024-02" db="EMBL/GenBank/DDBJ databases">
        <title>De novo assembly and annotation of 12 fungi associated with fruit tree decline syndrome in Ontario, Canada.</title>
        <authorList>
            <person name="Sulman M."/>
            <person name="Ellouze W."/>
            <person name="Ilyukhin E."/>
        </authorList>
    </citation>
    <scope>NUCLEOTIDE SEQUENCE [LARGE SCALE GENOMIC DNA]</scope>
    <source>
        <strain evidence="3 4">M1-105</strain>
    </source>
</reference>
<feature type="compositionally biased region" description="Acidic residues" evidence="1">
    <location>
        <begin position="487"/>
        <end position="506"/>
    </location>
</feature>
<protein>
    <recommendedName>
        <fullName evidence="2">HNH nuclease domain-containing protein</fullName>
    </recommendedName>
</protein>
<evidence type="ECO:0000313" key="3">
    <source>
        <dbReference type="EMBL" id="KAL1614714.1"/>
    </source>
</evidence>
<keyword evidence="4" id="KW-1185">Reference proteome</keyword>
<evidence type="ECO:0000259" key="2">
    <source>
        <dbReference type="Pfam" id="PF13391"/>
    </source>
</evidence>
<feature type="region of interest" description="Disordered" evidence="1">
    <location>
        <begin position="475"/>
        <end position="506"/>
    </location>
</feature>
<sequence>MDPPSTPQSQRRGKHAKVNFIQRPGEHGYDSRAFKLPINDSNWKFVPELNADLQHLRSEEIQMIQQNASSQEPPTEDSPTQAATDRKQFGGVQAEYESEMVERMRRRISGQVELIDNQLSQLNMARQHWLRSWESSAEKRPDRARYEVQLAKIEGHTQLALLEKHRYKANRNAIVGHAVDVATAQASRRLEDDQLIDSWLQSYGNTPATAQLVFRTNSQQRSALHSDWTRRCAEFYATTKPGNKAAQWCAITREYHPASQIRMAHIVPNALGELNARYIFGDDAVERDVAHGHLYDMRNCIPMAEYLEKLFDKAQIAIVPADAASPSSSALVIRVLDASLTSPAWADMHVCGALRYADLDGRLLEFKHPSPEHRPRLRYLYWAFCMALLRRQRHACIGWQADALKTLAHRRFWGSPEKGWYRRTTFLAAARRVGDIDDVQGFFGTEQLPVHATDEEDDGEAAVASDVADDVLRAELGRTQGKRQDKEDSEDCGEIEDEGEEEYYDD</sequence>
<dbReference type="InterPro" id="IPR003615">
    <property type="entry name" value="HNH_nuc"/>
</dbReference>
<gene>
    <name evidence="3" type="ORF">SLS56_012035</name>
</gene>
<comment type="caution">
    <text evidence="3">The sequence shown here is derived from an EMBL/GenBank/DDBJ whole genome shotgun (WGS) entry which is preliminary data.</text>
</comment>
<name>A0ABR3S9Y8_9PEZI</name>
<dbReference type="Proteomes" id="UP001521116">
    <property type="component" value="Unassembled WGS sequence"/>
</dbReference>